<evidence type="ECO:0000313" key="3">
    <source>
        <dbReference type="Proteomes" id="UP000800094"/>
    </source>
</evidence>
<dbReference type="OrthoDB" id="3936685at2759"/>
<sequence length="536" mass="59610">MANTKTVDWLYESAHAACINEPTLTSMTKQTIKRWISDLSARQLEDVERFAANIPLDTAMADDAFRSAVKTVARLYGCTTESAEIGESMAKLSIRDTAEEQLVPVATKSASDKSTLESTVPPKKPQGGALFSQKVVQKWLTSSAPTKPALTAKAGVKDKTEATAAISMKAIAKPALPVTTELDQRFKGLYGPLKQFKARIEPISYFRDVNVQEPAVQALIRKLNGIKPNHSPLLTLSLFLQAFFDQGVDIASFVLENLRWTLPSIATQSPRPQIGIKLKSTRTGDGKHMAACQRPWYSCEIATVSIVVCAAPALTFDIFAKQHADLLSEEPLEDQTLRHTLIPSASLTRAFDRAKAAATGPRKSTSLIYVALMDSCLYQLSSSQKEHNMDLKRFMPFTHYFVLGVGPEGMMMWQSFRSYGPRLHEHIALGGAKVRDWEEATSFVATFDDFAAYRGIETFTPRKNEQYRNLFGLDLLNLLSGAAKSSKMMPWFEAWVQIEVLEDVKAEDVTKFKWMVDEHAPENREWSKGMLGIAWG</sequence>
<evidence type="ECO:0000313" key="2">
    <source>
        <dbReference type="EMBL" id="KAF2253174.1"/>
    </source>
</evidence>
<dbReference type="EMBL" id="ML987191">
    <property type="protein sequence ID" value="KAF2253174.1"/>
    <property type="molecule type" value="Genomic_DNA"/>
</dbReference>
<dbReference type="AlphaFoldDB" id="A0A6A6IRK8"/>
<gene>
    <name evidence="2" type="ORF">BU26DRAFT_560501</name>
</gene>
<dbReference type="RefSeq" id="XP_033688178.1">
    <property type="nucleotide sequence ID" value="XM_033832804.1"/>
</dbReference>
<accession>A0A6A6IRK8</accession>
<name>A0A6A6IRK8_9PLEO</name>
<evidence type="ECO:0000256" key="1">
    <source>
        <dbReference type="SAM" id="MobiDB-lite"/>
    </source>
</evidence>
<dbReference type="Proteomes" id="UP000800094">
    <property type="component" value="Unassembled WGS sequence"/>
</dbReference>
<keyword evidence="3" id="KW-1185">Reference proteome</keyword>
<reference evidence="2" key="1">
    <citation type="journal article" date="2020" name="Stud. Mycol.">
        <title>101 Dothideomycetes genomes: a test case for predicting lifestyles and emergence of pathogens.</title>
        <authorList>
            <person name="Haridas S."/>
            <person name="Albert R."/>
            <person name="Binder M."/>
            <person name="Bloem J."/>
            <person name="Labutti K."/>
            <person name="Salamov A."/>
            <person name="Andreopoulos B."/>
            <person name="Baker S."/>
            <person name="Barry K."/>
            <person name="Bills G."/>
            <person name="Bluhm B."/>
            <person name="Cannon C."/>
            <person name="Castanera R."/>
            <person name="Culley D."/>
            <person name="Daum C."/>
            <person name="Ezra D."/>
            <person name="Gonzalez J."/>
            <person name="Henrissat B."/>
            <person name="Kuo A."/>
            <person name="Liang C."/>
            <person name="Lipzen A."/>
            <person name="Lutzoni F."/>
            <person name="Magnuson J."/>
            <person name="Mondo S."/>
            <person name="Nolan M."/>
            <person name="Ohm R."/>
            <person name="Pangilinan J."/>
            <person name="Park H.-J."/>
            <person name="Ramirez L."/>
            <person name="Alfaro M."/>
            <person name="Sun H."/>
            <person name="Tritt A."/>
            <person name="Yoshinaga Y."/>
            <person name="Zwiers L.-H."/>
            <person name="Turgeon B."/>
            <person name="Goodwin S."/>
            <person name="Spatafora J."/>
            <person name="Crous P."/>
            <person name="Grigoriev I."/>
        </authorList>
    </citation>
    <scope>NUCLEOTIDE SEQUENCE</scope>
    <source>
        <strain evidence="2">CBS 122368</strain>
    </source>
</reference>
<organism evidence="2 3">
    <name type="scientific">Trematosphaeria pertusa</name>
    <dbReference type="NCBI Taxonomy" id="390896"/>
    <lineage>
        <taxon>Eukaryota</taxon>
        <taxon>Fungi</taxon>
        <taxon>Dikarya</taxon>
        <taxon>Ascomycota</taxon>
        <taxon>Pezizomycotina</taxon>
        <taxon>Dothideomycetes</taxon>
        <taxon>Pleosporomycetidae</taxon>
        <taxon>Pleosporales</taxon>
        <taxon>Massarineae</taxon>
        <taxon>Trematosphaeriaceae</taxon>
        <taxon>Trematosphaeria</taxon>
    </lineage>
</organism>
<proteinExistence type="predicted"/>
<dbReference type="GeneID" id="54586134"/>
<feature type="region of interest" description="Disordered" evidence="1">
    <location>
        <begin position="107"/>
        <end position="127"/>
    </location>
</feature>
<protein>
    <submittedName>
        <fullName evidence="2">Uncharacterized protein</fullName>
    </submittedName>
</protein>